<proteinExistence type="predicted"/>
<dbReference type="InterPro" id="IPR032675">
    <property type="entry name" value="LRR_dom_sf"/>
</dbReference>
<dbReference type="OrthoDB" id="120976at2759"/>
<protein>
    <recommendedName>
        <fullName evidence="3">F-box domain-containing protein</fullName>
    </recommendedName>
</protein>
<evidence type="ECO:0000313" key="2">
    <source>
        <dbReference type="Proteomes" id="UP000266673"/>
    </source>
</evidence>
<dbReference type="Proteomes" id="UP000266673">
    <property type="component" value="Unassembled WGS sequence"/>
</dbReference>
<keyword evidence="2" id="KW-1185">Reference proteome</keyword>
<organism evidence="1 2">
    <name type="scientific">Gigaspora rosea</name>
    <dbReference type="NCBI Taxonomy" id="44941"/>
    <lineage>
        <taxon>Eukaryota</taxon>
        <taxon>Fungi</taxon>
        <taxon>Fungi incertae sedis</taxon>
        <taxon>Mucoromycota</taxon>
        <taxon>Glomeromycotina</taxon>
        <taxon>Glomeromycetes</taxon>
        <taxon>Diversisporales</taxon>
        <taxon>Gigasporaceae</taxon>
        <taxon>Gigaspora</taxon>
    </lineage>
</organism>
<dbReference type="Gene3D" id="3.80.10.10">
    <property type="entry name" value="Ribonuclease Inhibitor"/>
    <property type="match status" value="1"/>
</dbReference>
<reference evidence="1 2" key="1">
    <citation type="submission" date="2018-06" db="EMBL/GenBank/DDBJ databases">
        <title>Comparative genomics reveals the genomic features of Rhizophagus irregularis, R. cerebriforme, R. diaphanum and Gigaspora rosea, and their symbiotic lifestyle signature.</title>
        <authorList>
            <person name="Morin E."/>
            <person name="San Clemente H."/>
            <person name="Chen E.C.H."/>
            <person name="De La Providencia I."/>
            <person name="Hainaut M."/>
            <person name="Kuo A."/>
            <person name="Kohler A."/>
            <person name="Murat C."/>
            <person name="Tang N."/>
            <person name="Roy S."/>
            <person name="Loubradou J."/>
            <person name="Henrissat B."/>
            <person name="Grigoriev I.V."/>
            <person name="Corradi N."/>
            <person name="Roux C."/>
            <person name="Martin F.M."/>
        </authorList>
    </citation>
    <scope>NUCLEOTIDE SEQUENCE [LARGE SCALE GENOMIC DNA]</scope>
    <source>
        <strain evidence="1 2">DAOM 194757</strain>
    </source>
</reference>
<gene>
    <name evidence="1" type="ORF">C2G38_2163870</name>
</gene>
<comment type="caution">
    <text evidence="1">The sequence shown here is derived from an EMBL/GenBank/DDBJ whole genome shotgun (WGS) entry which is preliminary data.</text>
</comment>
<name>A0A397VWQ9_9GLOM</name>
<dbReference type="SUPFAM" id="SSF52047">
    <property type="entry name" value="RNI-like"/>
    <property type="match status" value="1"/>
</dbReference>
<evidence type="ECO:0000313" key="1">
    <source>
        <dbReference type="EMBL" id="RIB26212.1"/>
    </source>
</evidence>
<sequence length="98" mass="11185">MDLTGFINVTDSGVIHFQELRGLRELIHLSLSKILIKNKTLSTICKSTFANRKLKYLDVGYTHVTDKGVRELRNISSLKPVRLNGITKKVCEDEYYDA</sequence>
<dbReference type="EMBL" id="QKWP01000143">
    <property type="protein sequence ID" value="RIB26212.1"/>
    <property type="molecule type" value="Genomic_DNA"/>
</dbReference>
<dbReference type="STRING" id="44941.A0A397VWQ9"/>
<evidence type="ECO:0008006" key="3">
    <source>
        <dbReference type="Google" id="ProtNLM"/>
    </source>
</evidence>
<dbReference type="AlphaFoldDB" id="A0A397VWQ9"/>
<accession>A0A397VWQ9</accession>